<organism evidence="2 3">
    <name type="scientific">Naegleria fowleri</name>
    <name type="common">Brain eating amoeba</name>
    <dbReference type="NCBI Taxonomy" id="5763"/>
    <lineage>
        <taxon>Eukaryota</taxon>
        <taxon>Discoba</taxon>
        <taxon>Heterolobosea</taxon>
        <taxon>Tetramitia</taxon>
        <taxon>Eutetramitia</taxon>
        <taxon>Vahlkampfiidae</taxon>
        <taxon>Naegleria</taxon>
    </lineage>
</organism>
<dbReference type="OMA" id="HANKEQH"/>
<sequence>MNKNNNQESSHQEKQPPPPPPISQSSSSPLTTSPISRSFSSSSNISKNPQESSQQRERPSSCASSNEIKPSSPPSLRRDESSASSTSNSQISLQQHPLWTSKEAATSKPHVSNKNHSSSNLDHQTKIPKRLRKQINIESFKQNYFELIPENDDTSSSRSLASSKSQEGIPTIMMDGVFSSSSSGWNSSQDNSLSSSSIQQVVPNKRMNSEEPLNNSKKKYKMISFVHADEELKAKEREKQAIRAQSSHFLLPNSKHKRKKKKEQDMHGVEVEDQAPPSQTEQHPSSSSNSEPSSSAPTSSMYSNTSLDQQQQQQQQLIHAHNVSASFHPGQPCNMHVQAELATLHNHLRVKAPNKSPPSHLHSDPPHARANPYELVLKDLPHANKEQHSKQEETESGQEGCFHEKATKLTPNNPAHLHVPTSSEYFPPLLHPSASSLVNHQRDAATNETQPSLSREQLLYLLFTLLTTSNSIGNNNNNPSQPPPQQ</sequence>
<evidence type="ECO:0000313" key="3">
    <source>
        <dbReference type="Proteomes" id="UP000444721"/>
    </source>
</evidence>
<dbReference type="EMBL" id="VFQX01000006">
    <property type="protein sequence ID" value="KAF0983345.1"/>
    <property type="molecule type" value="Genomic_DNA"/>
</dbReference>
<dbReference type="RefSeq" id="XP_044568058.1">
    <property type="nucleotide sequence ID" value="XM_044700706.1"/>
</dbReference>
<evidence type="ECO:0000256" key="1">
    <source>
        <dbReference type="SAM" id="MobiDB-lite"/>
    </source>
</evidence>
<dbReference type="GeneID" id="68117625"/>
<evidence type="ECO:0000313" key="2">
    <source>
        <dbReference type="EMBL" id="KAF0983345.1"/>
    </source>
</evidence>
<dbReference type="VEuPathDB" id="AmoebaDB:NfTy_011950"/>
<feature type="compositionally biased region" description="Low complexity" evidence="1">
    <location>
        <begin position="23"/>
        <end position="53"/>
    </location>
</feature>
<feature type="region of interest" description="Disordered" evidence="1">
    <location>
        <begin position="408"/>
        <end position="427"/>
    </location>
</feature>
<name>A0A6A5CDB9_NAEFO</name>
<feature type="region of interest" description="Disordered" evidence="1">
    <location>
        <begin position="149"/>
        <end position="222"/>
    </location>
</feature>
<gene>
    <name evidence="2" type="ORF">FDP41_010410</name>
</gene>
<feature type="compositionally biased region" description="Low complexity" evidence="1">
    <location>
        <begin position="179"/>
        <end position="197"/>
    </location>
</feature>
<comment type="caution">
    <text evidence="2">The sequence shown here is derived from an EMBL/GenBank/DDBJ whole genome shotgun (WGS) entry which is preliminary data.</text>
</comment>
<feature type="compositionally biased region" description="Low complexity" evidence="1">
    <location>
        <begin position="156"/>
        <end position="165"/>
    </location>
</feature>
<feature type="region of interest" description="Disordered" evidence="1">
    <location>
        <begin position="1"/>
        <end position="134"/>
    </location>
</feature>
<reference evidence="2 3" key="1">
    <citation type="journal article" date="2019" name="Sci. Rep.">
        <title>Nanopore sequencing improves the draft genome of the human pathogenic amoeba Naegleria fowleri.</title>
        <authorList>
            <person name="Liechti N."/>
            <person name="Schurch N."/>
            <person name="Bruggmann R."/>
            <person name="Wittwer M."/>
        </authorList>
    </citation>
    <scope>NUCLEOTIDE SEQUENCE [LARGE SCALE GENOMIC DNA]</scope>
    <source>
        <strain evidence="2 3">ATCC 30894</strain>
    </source>
</reference>
<keyword evidence="3" id="KW-1185">Reference proteome</keyword>
<dbReference type="Proteomes" id="UP000444721">
    <property type="component" value="Unassembled WGS sequence"/>
</dbReference>
<accession>A0A6A5CDB9</accession>
<feature type="region of interest" description="Disordered" evidence="1">
    <location>
        <begin position="350"/>
        <end position="369"/>
    </location>
</feature>
<dbReference type="VEuPathDB" id="AmoebaDB:NF0067730"/>
<protein>
    <submittedName>
        <fullName evidence="2">Uncharacterized protein</fullName>
    </submittedName>
</protein>
<feature type="region of interest" description="Disordered" evidence="1">
    <location>
        <begin position="236"/>
        <end position="318"/>
    </location>
</feature>
<feature type="compositionally biased region" description="Polar residues" evidence="1">
    <location>
        <begin position="109"/>
        <end position="122"/>
    </location>
</feature>
<feature type="compositionally biased region" description="Low complexity" evidence="1">
    <location>
        <begin position="276"/>
        <end position="316"/>
    </location>
</feature>
<dbReference type="AlphaFoldDB" id="A0A6A5CDB9"/>
<feature type="compositionally biased region" description="Low complexity" evidence="1">
    <location>
        <begin position="82"/>
        <end position="95"/>
    </location>
</feature>
<proteinExistence type="predicted"/>
<dbReference type="VEuPathDB" id="AmoebaDB:FDP41_010410"/>